<reference evidence="2 3" key="1">
    <citation type="submission" date="2009-09" db="EMBL/GenBank/DDBJ databases">
        <authorList>
            <person name="Weinstock G."/>
            <person name="Sodergren E."/>
            <person name="Clifton S."/>
            <person name="Fulton L."/>
            <person name="Fulton B."/>
            <person name="Courtney L."/>
            <person name="Fronick C."/>
            <person name="Harrison M."/>
            <person name="Strong C."/>
            <person name="Farmer C."/>
            <person name="Delahaunty K."/>
            <person name="Markovic C."/>
            <person name="Hall O."/>
            <person name="Minx P."/>
            <person name="Tomlinson C."/>
            <person name="Mitreva M."/>
            <person name="Nelson J."/>
            <person name="Hou S."/>
            <person name="Wollam A."/>
            <person name="Pepin K.H."/>
            <person name="Johnson M."/>
            <person name="Bhonagiri V."/>
            <person name="Nash W.E."/>
            <person name="Warren W."/>
            <person name="Chinwalla A."/>
            <person name="Mardis E.R."/>
            <person name="Wilson R.K."/>
        </authorList>
    </citation>
    <scope>NUCLEOTIDE SEQUENCE [LARGE SCALE GENOMIC DNA]</scope>
    <source>
        <strain evidence="2 3">F0319</strain>
    </source>
</reference>
<gene>
    <name evidence="2" type="ORF">HMPREF0973_01356</name>
</gene>
<evidence type="ECO:0000256" key="1">
    <source>
        <dbReference type="SAM" id="MobiDB-lite"/>
    </source>
</evidence>
<dbReference type="RefSeq" id="WP_004383017.1">
    <property type="nucleotide sequence ID" value="NZ_GG698713.1"/>
</dbReference>
<dbReference type="AlphaFoldDB" id="C9MP18"/>
<feature type="region of interest" description="Disordered" evidence="1">
    <location>
        <begin position="200"/>
        <end position="219"/>
    </location>
</feature>
<comment type="caution">
    <text evidence="2">The sequence shown here is derived from an EMBL/GenBank/DDBJ whole genome shotgun (WGS) entry which is preliminary data.</text>
</comment>
<proteinExistence type="predicted"/>
<evidence type="ECO:0000313" key="2">
    <source>
        <dbReference type="EMBL" id="EEX18821.1"/>
    </source>
</evidence>
<dbReference type="HOGENOM" id="CLU_106696_0_0_10"/>
<dbReference type="eggNOG" id="ENOG502ZMZT">
    <property type="taxonomic scope" value="Bacteria"/>
</dbReference>
<protein>
    <submittedName>
        <fullName evidence="2">Uncharacterized protein</fullName>
    </submittedName>
</protein>
<evidence type="ECO:0000313" key="3">
    <source>
        <dbReference type="Proteomes" id="UP000003327"/>
    </source>
</evidence>
<dbReference type="EMBL" id="ACVA01000031">
    <property type="protein sequence ID" value="EEX18821.1"/>
    <property type="molecule type" value="Genomic_DNA"/>
</dbReference>
<accession>C9MP18</accession>
<dbReference type="Proteomes" id="UP000003327">
    <property type="component" value="Unassembled WGS sequence"/>
</dbReference>
<sequence>MDRLYSAIQGSHMEKSYDNIRIMALLLWLLSVSSMVAHAQKTLVCDAATHFPIRDVLVKVDGRNLGMTTWQGLINLPDTFQTATFSKKGYVPEKLFRAEILRDTVFLYPAEHYLDEVIVTGRQTTDGRALLEKMPKRDILEKRPKCKIREFDLGLMLDRRYRRDKQHVEQLRKIFKKMDGVEDHEDPILKAYRQTLLDQRNDSLKQSMQRKEGKSEPSK</sequence>
<organism evidence="2 3">
    <name type="scientific">Prevotella veroralis F0319</name>
    <dbReference type="NCBI Taxonomy" id="649761"/>
    <lineage>
        <taxon>Bacteria</taxon>
        <taxon>Pseudomonadati</taxon>
        <taxon>Bacteroidota</taxon>
        <taxon>Bacteroidia</taxon>
        <taxon>Bacteroidales</taxon>
        <taxon>Prevotellaceae</taxon>
        <taxon>Prevotella</taxon>
    </lineage>
</organism>
<keyword evidence="3" id="KW-1185">Reference proteome</keyword>
<name>C9MP18_9BACT</name>